<evidence type="ECO:0000313" key="5">
    <source>
        <dbReference type="EMBL" id="GLH70600.1"/>
    </source>
</evidence>
<keyword evidence="6" id="KW-1185">Reference proteome</keyword>
<proteinExistence type="inferred from homology"/>
<dbReference type="EMBL" id="BSDD01000004">
    <property type="protein sequence ID" value="GLH70600.1"/>
    <property type="molecule type" value="Genomic_DNA"/>
</dbReference>
<evidence type="ECO:0000259" key="4">
    <source>
        <dbReference type="PROSITE" id="PS50893"/>
    </source>
</evidence>
<comment type="caution">
    <text evidence="5">The sequence shown here is derived from an EMBL/GenBank/DDBJ whole genome shotgun (WGS) entry which is preliminary data.</text>
</comment>
<evidence type="ECO:0000313" key="6">
    <source>
        <dbReference type="Proteomes" id="UP001165089"/>
    </source>
</evidence>
<keyword evidence="5" id="KW-0449">Lipoprotein</keyword>
<keyword evidence="3 5" id="KW-0067">ATP-binding</keyword>
<dbReference type="InterPro" id="IPR003593">
    <property type="entry name" value="AAA+_ATPase"/>
</dbReference>
<dbReference type="Pfam" id="PF00005">
    <property type="entry name" value="ABC_tran"/>
    <property type="match status" value="1"/>
</dbReference>
<dbReference type="InterPro" id="IPR015854">
    <property type="entry name" value="ABC_transpr_LolD-like"/>
</dbReference>
<reference evidence="5 6" key="1">
    <citation type="journal article" date="2023" name="Antonie Van Leeuwenhoek">
        <title>Mesoterricola silvestris gen. nov., sp. nov., Mesoterricola sediminis sp. nov., Geothrix oryzae sp. nov., Geothrix edaphica sp. nov., Geothrix rubra sp. nov., and Geothrix limicola sp. nov., six novel members of Acidobacteriota isolated from soils.</title>
        <authorList>
            <person name="Itoh H."/>
            <person name="Sugisawa Y."/>
            <person name="Mise K."/>
            <person name="Xu Z."/>
            <person name="Kuniyasu M."/>
            <person name="Ushijima N."/>
            <person name="Kawano K."/>
            <person name="Kobayashi E."/>
            <person name="Shiratori Y."/>
            <person name="Masuda Y."/>
            <person name="Senoo K."/>
        </authorList>
    </citation>
    <scope>NUCLEOTIDE SEQUENCE [LARGE SCALE GENOMIC DNA]</scope>
    <source>
        <strain evidence="5 6">Red803</strain>
    </source>
</reference>
<dbReference type="Gene3D" id="3.40.50.300">
    <property type="entry name" value="P-loop containing nucleotide triphosphate hydrolases"/>
    <property type="match status" value="1"/>
</dbReference>
<dbReference type="InterPro" id="IPR027417">
    <property type="entry name" value="P-loop_NTPase"/>
</dbReference>
<feature type="domain" description="ABC transporter" evidence="4">
    <location>
        <begin position="6"/>
        <end position="215"/>
    </location>
</feature>
<name>A0ABQ5Q747_9BACT</name>
<dbReference type="InterPro" id="IPR017871">
    <property type="entry name" value="ABC_transporter-like_CS"/>
</dbReference>
<evidence type="ECO:0000256" key="3">
    <source>
        <dbReference type="ARBA" id="ARBA00022840"/>
    </source>
</evidence>
<evidence type="ECO:0000256" key="2">
    <source>
        <dbReference type="ARBA" id="ARBA00022741"/>
    </source>
</evidence>
<dbReference type="InterPro" id="IPR003439">
    <property type="entry name" value="ABC_transporter-like_ATP-bd"/>
</dbReference>
<sequence>MIGQPLSIAGLHKTYPGNAHPVFDGFQLEVAAGSLCAVVGVSGVGKTTLLNCIAGLDHWEAGAIRVDGGPVPEGAEARALYRRRSVGLAFQQPHLLPEFTVRENLRMPLLIDDTLGPEAEAWIGQLLSTVGLGGLGDRLPGQLSGGEAARAGLARALVRKPALWLLDEPTGNLDPATAEEVFGFLLRLHAELRPTTLLVTHNPDLAARCERIVRLG</sequence>
<keyword evidence="2" id="KW-0547">Nucleotide-binding</keyword>
<dbReference type="PROSITE" id="PS00211">
    <property type="entry name" value="ABC_TRANSPORTER_1"/>
    <property type="match status" value="1"/>
</dbReference>
<dbReference type="GO" id="GO:0005524">
    <property type="term" value="F:ATP binding"/>
    <property type="evidence" value="ECO:0007669"/>
    <property type="project" value="UniProtKB-KW"/>
</dbReference>
<comment type="similarity">
    <text evidence="1">Belongs to the ABC transporter superfamily.</text>
</comment>
<dbReference type="Proteomes" id="UP001165089">
    <property type="component" value="Unassembled WGS sequence"/>
</dbReference>
<evidence type="ECO:0000256" key="1">
    <source>
        <dbReference type="ARBA" id="ARBA00005417"/>
    </source>
</evidence>
<gene>
    <name evidence="5" type="primary">lolD</name>
    <name evidence="5" type="ORF">GETHPA_21330</name>
</gene>
<organism evidence="5 6">
    <name type="scientific">Geothrix rubra</name>
    <dbReference type="NCBI Taxonomy" id="2927977"/>
    <lineage>
        <taxon>Bacteria</taxon>
        <taxon>Pseudomonadati</taxon>
        <taxon>Acidobacteriota</taxon>
        <taxon>Holophagae</taxon>
        <taxon>Holophagales</taxon>
        <taxon>Holophagaceae</taxon>
        <taxon>Geothrix</taxon>
    </lineage>
</organism>
<dbReference type="SUPFAM" id="SSF52540">
    <property type="entry name" value="P-loop containing nucleoside triphosphate hydrolases"/>
    <property type="match status" value="1"/>
</dbReference>
<dbReference type="PROSITE" id="PS50893">
    <property type="entry name" value="ABC_TRANSPORTER_2"/>
    <property type="match status" value="1"/>
</dbReference>
<accession>A0ABQ5Q747</accession>
<protein>
    <submittedName>
        <fullName evidence="5">Lipoprotein-releasing system ATP-binding protein LolD</fullName>
    </submittedName>
</protein>
<dbReference type="RefSeq" id="WP_285725978.1">
    <property type="nucleotide sequence ID" value="NZ_BSDD01000004.1"/>
</dbReference>
<dbReference type="SMART" id="SM00382">
    <property type="entry name" value="AAA"/>
    <property type="match status" value="1"/>
</dbReference>
<dbReference type="PANTHER" id="PTHR24220">
    <property type="entry name" value="IMPORT ATP-BINDING PROTEIN"/>
    <property type="match status" value="1"/>
</dbReference>
<dbReference type="PANTHER" id="PTHR24220:SF689">
    <property type="entry name" value="LIPOPROTEIN-RELEASING SYSTEM ATP-BINDING PROTEIN LOLD"/>
    <property type="match status" value="1"/>
</dbReference>